<evidence type="ECO:0000256" key="1">
    <source>
        <dbReference type="SAM" id="MobiDB-lite"/>
    </source>
</evidence>
<sequence length="61" mass="7368">GWAWSSRCRSSSRWRCCWPPTPASRPGRSSRRTPTPPRCRRSCWRSPGRWRRLTRRRPMTP</sequence>
<proteinExistence type="predicted"/>
<protein>
    <submittedName>
        <fullName evidence="2">Uncharacterized protein</fullName>
    </submittedName>
</protein>
<evidence type="ECO:0000313" key="2">
    <source>
        <dbReference type="EMBL" id="CAA9288525.1"/>
    </source>
</evidence>
<feature type="non-terminal residue" evidence="2">
    <location>
        <position position="61"/>
    </location>
</feature>
<name>A0A6J4JVN5_9ACTN</name>
<reference evidence="2" key="1">
    <citation type="submission" date="2020-02" db="EMBL/GenBank/DDBJ databases">
        <authorList>
            <person name="Meier V. D."/>
        </authorList>
    </citation>
    <scope>NUCLEOTIDE SEQUENCE</scope>
    <source>
        <strain evidence="2">AVDCRST_MAG48</strain>
    </source>
</reference>
<feature type="non-terminal residue" evidence="2">
    <location>
        <position position="1"/>
    </location>
</feature>
<accession>A0A6J4JVN5</accession>
<organism evidence="2">
    <name type="scientific">uncultured Friedmanniella sp</name>
    <dbReference type="NCBI Taxonomy" id="335381"/>
    <lineage>
        <taxon>Bacteria</taxon>
        <taxon>Bacillati</taxon>
        <taxon>Actinomycetota</taxon>
        <taxon>Actinomycetes</taxon>
        <taxon>Propionibacteriales</taxon>
        <taxon>Nocardioidaceae</taxon>
        <taxon>Friedmanniella</taxon>
        <taxon>environmental samples</taxon>
    </lineage>
</organism>
<feature type="region of interest" description="Disordered" evidence="1">
    <location>
        <begin position="20"/>
        <end position="42"/>
    </location>
</feature>
<gene>
    <name evidence="2" type="ORF">AVDCRST_MAG48-336</name>
</gene>
<dbReference type="EMBL" id="CADCTS010000050">
    <property type="protein sequence ID" value="CAA9288525.1"/>
    <property type="molecule type" value="Genomic_DNA"/>
</dbReference>
<dbReference type="AlphaFoldDB" id="A0A6J4JVN5"/>